<evidence type="ECO:0000256" key="1">
    <source>
        <dbReference type="ARBA" id="ARBA00010815"/>
    </source>
</evidence>
<dbReference type="STRING" id="49390.A0A068VN39"/>
<keyword evidence="5" id="KW-1185">Reference proteome</keyword>
<gene>
    <name evidence="4" type="ORF">GSCOC_T00004604001</name>
</gene>
<organism evidence="4 5">
    <name type="scientific">Coffea canephora</name>
    <name type="common">Robusta coffee</name>
    <dbReference type="NCBI Taxonomy" id="49390"/>
    <lineage>
        <taxon>Eukaryota</taxon>
        <taxon>Viridiplantae</taxon>
        <taxon>Streptophyta</taxon>
        <taxon>Embryophyta</taxon>
        <taxon>Tracheophyta</taxon>
        <taxon>Spermatophyta</taxon>
        <taxon>Magnoliopsida</taxon>
        <taxon>eudicotyledons</taxon>
        <taxon>Gunneridae</taxon>
        <taxon>Pentapetalae</taxon>
        <taxon>asterids</taxon>
        <taxon>lamiids</taxon>
        <taxon>Gentianales</taxon>
        <taxon>Rubiaceae</taxon>
        <taxon>Ixoroideae</taxon>
        <taxon>Gardenieae complex</taxon>
        <taxon>Bertiereae - Coffeeae clade</taxon>
        <taxon>Coffeeae</taxon>
        <taxon>Coffea</taxon>
    </lineage>
</organism>
<dbReference type="GO" id="GO:0008168">
    <property type="term" value="F:methyltransferase activity"/>
    <property type="evidence" value="ECO:0007669"/>
    <property type="project" value="UniProtKB-KW"/>
</dbReference>
<feature type="non-terminal residue" evidence="4">
    <location>
        <position position="181"/>
    </location>
</feature>
<dbReference type="GO" id="GO:0032259">
    <property type="term" value="P:methylation"/>
    <property type="evidence" value="ECO:0007669"/>
    <property type="project" value="UniProtKB-KW"/>
</dbReference>
<name>A0A068VN39_COFCA</name>
<dbReference type="OrthoDB" id="506498at2759"/>
<accession>A0A068VN39</accession>
<dbReference type="Gramene" id="CDP22029">
    <property type="protein sequence ID" value="CDP22029"/>
    <property type="gene ID" value="GSCOC_T00004604001"/>
</dbReference>
<evidence type="ECO:0000313" key="4">
    <source>
        <dbReference type="EMBL" id="CDP22029.1"/>
    </source>
</evidence>
<dbReference type="InterPro" id="IPR029063">
    <property type="entry name" value="SAM-dependent_MTases_sf"/>
</dbReference>
<sequence>MDAIIQAPYDATVRLMLASLERNLLPDAVIRRLTRLLLAGRLRSGYKPTSEQQLSDLLAFAHCNSSSCLAPEVLVPLKGHLSNVHLPYNLLEKCGVNSLREMPTAIQTEVPKSQHYELPTSFFKLVLGEHLKYSCCLFLDKSKTLEDAEKAMLELYCERSQIKDGHTVLDVGCGWGSLALY</sequence>
<protein>
    <submittedName>
        <fullName evidence="4">DH200=94 genomic scaffold, scaffold_9225</fullName>
    </submittedName>
</protein>
<dbReference type="OMA" id="KMKMMET"/>
<evidence type="ECO:0000256" key="2">
    <source>
        <dbReference type="ARBA" id="ARBA00022603"/>
    </source>
</evidence>
<keyword evidence="2" id="KW-0489">Methyltransferase</keyword>
<proteinExistence type="inferred from homology"/>
<reference evidence="5" key="1">
    <citation type="journal article" date="2014" name="Science">
        <title>The coffee genome provides insight into the convergent evolution of caffeine biosynthesis.</title>
        <authorList>
            <person name="Denoeud F."/>
            <person name="Carretero-Paulet L."/>
            <person name="Dereeper A."/>
            <person name="Droc G."/>
            <person name="Guyot R."/>
            <person name="Pietrella M."/>
            <person name="Zheng C."/>
            <person name="Alberti A."/>
            <person name="Anthony F."/>
            <person name="Aprea G."/>
            <person name="Aury J.M."/>
            <person name="Bento P."/>
            <person name="Bernard M."/>
            <person name="Bocs S."/>
            <person name="Campa C."/>
            <person name="Cenci A."/>
            <person name="Combes M.C."/>
            <person name="Crouzillat D."/>
            <person name="Da Silva C."/>
            <person name="Daddiego L."/>
            <person name="De Bellis F."/>
            <person name="Dussert S."/>
            <person name="Garsmeur O."/>
            <person name="Gayraud T."/>
            <person name="Guignon V."/>
            <person name="Jahn K."/>
            <person name="Jamilloux V."/>
            <person name="Joet T."/>
            <person name="Labadie K."/>
            <person name="Lan T."/>
            <person name="Leclercq J."/>
            <person name="Lepelley M."/>
            <person name="Leroy T."/>
            <person name="Li L.T."/>
            <person name="Librado P."/>
            <person name="Lopez L."/>
            <person name="Munoz A."/>
            <person name="Noel B."/>
            <person name="Pallavicini A."/>
            <person name="Perrotta G."/>
            <person name="Poncet V."/>
            <person name="Pot D."/>
            <person name="Priyono X."/>
            <person name="Rigoreau M."/>
            <person name="Rouard M."/>
            <person name="Rozas J."/>
            <person name="Tranchant-Dubreuil C."/>
            <person name="VanBuren R."/>
            <person name="Zhang Q."/>
            <person name="Andrade A.C."/>
            <person name="Argout X."/>
            <person name="Bertrand B."/>
            <person name="de Kochko A."/>
            <person name="Graziosi G."/>
            <person name="Henry R.J."/>
            <person name="Jayarama X."/>
            <person name="Ming R."/>
            <person name="Nagai C."/>
            <person name="Rounsley S."/>
            <person name="Sankoff D."/>
            <person name="Giuliano G."/>
            <person name="Albert V.A."/>
            <person name="Wincker P."/>
            <person name="Lashermes P."/>
        </authorList>
    </citation>
    <scope>NUCLEOTIDE SEQUENCE [LARGE SCALE GENOMIC DNA]</scope>
    <source>
        <strain evidence="5">cv. DH200-94</strain>
    </source>
</reference>
<evidence type="ECO:0000256" key="3">
    <source>
        <dbReference type="ARBA" id="ARBA00022691"/>
    </source>
</evidence>
<dbReference type="PANTHER" id="PTHR43832">
    <property type="match status" value="1"/>
</dbReference>
<dbReference type="Pfam" id="PF02353">
    <property type="entry name" value="CMAS"/>
    <property type="match status" value="1"/>
</dbReference>
<dbReference type="SUPFAM" id="SSF53335">
    <property type="entry name" value="S-adenosyl-L-methionine-dependent methyltransferases"/>
    <property type="match status" value="1"/>
</dbReference>
<dbReference type="Gene3D" id="3.40.50.150">
    <property type="entry name" value="Vaccinia Virus protein VP39"/>
    <property type="match status" value="1"/>
</dbReference>
<keyword evidence="3" id="KW-0949">S-adenosyl-L-methionine</keyword>
<comment type="similarity">
    <text evidence="1">Belongs to the CFA/CMAS family.</text>
</comment>
<dbReference type="Proteomes" id="UP000295252">
    <property type="component" value="Unassembled WGS sequence"/>
</dbReference>
<dbReference type="InParanoid" id="A0A068VN39"/>
<dbReference type="PANTHER" id="PTHR43832:SF1">
    <property type="entry name" value="S-ADENOSYL-L-METHIONINE-DEPENDENT METHYLTRANSFERASES SUPERFAMILY PROTEIN"/>
    <property type="match status" value="1"/>
</dbReference>
<keyword evidence="2" id="KW-0808">Transferase</keyword>
<dbReference type="EMBL" id="HG748309">
    <property type="protein sequence ID" value="CDP22029.1"/>
    <property type="molecule type" value="Genomic_DNA"/>
</dbReference>
<dbReference type="PhylomeDB" id="A0A068VN39"/>
<dbReference type="AlphaFoldDB" id="A0A068VN39"/>
<evidence type="ECO:0000313" key="5">
    <source>
        <dbReference type="Proteomes" id="UP000295252"/>
    </source>
</evidence>